<sequence>MNMNLDDLVGSLKKGGVLKSLAIEEALTKVDRRRFVPDSQADSAYADIPLSIGEGQTISQPYTVVFMLEHLKPKRGERIMDVGFGSGWQTGLLAKIVGASGKIYAIEIVPALCELGKRNIAQFPELKGRVEFYCQSAADGLPKIAREIGGFDAIISAAEVSKVPEAWRKQLKESGRLLYPKSGSLFLEIKGGDGKFRLREFPGFAFVPFM</sequence>
<proteinExistence type="inferred from homology"/>
<evidence type="ECO:0000313" key="13">
    <source>
        <dbReference type="Proteomes" id="UP000178276"/>
    </source>
</evidence>
<name>A0A1F5WDV5_9BACT</name>
<organism evidence="12 13">
    <name type="scientific">Candidatus Giovannonibacteria bacterium RIFCSPHIGHO2_02_43_16</name>
    <dbReference type="NCBI Taxonomy" id="1798331"/>
    <lineage>
        <taxon>Bacteria</taxon>
        <taxon>Candidatus Giovannoniibacteriota</taxon>
    </lineage>
</organism>
<evidence type="ECO:0000256" key="3">
    <source>
        <dbReference type="ARBA" id="ARBA00011890"/>
    </source>
</evidence>
<dbReference type="InterPro" id="IPR000682">
    <property type="entry name" value="PCMT"/>
</dbReference>
<keyword evidence="5" id="KW-0963">Cytoplasm</keyword>
<gene>
    <name evidence="12" type="ORF">A2W57_01520</name>
</gene>
<evidence type="ECO:0000256" key="1">
    <source>
        <dbReference type="ARBA" id="ARBA00004496"/>
    </source>
</evidence>
<evidence type="ECO:0000256" key="6">
    <source>
        <dbReference type="ARBA" id="ARBA00022603"/>
    </source>
</evidence>
<keyword evidence="6" id="KW-0489">Methyltransferase</keyword>
<comment type="caution">
    <text evidence="12">The sequence shown here is derived from an EMBL/GenBank/DDBJ whole genome shotgun (WGS) entry which is preliminary data.</text>
</comment>
<protein>
    <recommendedName>
        <fullName evidence="4">Protein-L-isoaspartate O-methyltransferase</fullName>
        <ecNumber evidence="3">2.1.1.77</ecNumber>
    </recommendedName>
    <alternativeName>
        <fullName evidence="11">L-isoaspartyl protein carboxyl methyltransferase</fullName>
    </alternativeName>
    <alternativeName>
        <fullName evidence="9">Protein L-isoaspartyl methyltransferase</fullName>
    </alternativeName>
    <alternativeName>
        <fullName evidence="10">Protein-beta-aspartate methyltransferase</fullName>
    </alternativeName>
</protein>
<dbReference type="PANTHER" id="PTHR11579:SF0">
    <property type="entry name" value="PROTEIN-L-ISOASPARTATE(D-ASPARTATE) O-METHYLTRANSFERASE"/>
    <property type="match status" value="1"/>
</dbReference>
<dbReference type="GO" id="GO:0004719">
    <property type="term" value="F:protein-L-isoaspartate (D-aspartate) O-methyltransferase activity"/>
    <property type="evidence" value="ECO:0007669"/>
    <property type="project" value="UniProtKB-EC"/>
</dbReference>
<evidence type="ECO:0000256" key="7">
    <source>
        <dbReference type="ARBA" id="ARBA00022679"/>
    </source>
</evidence>
<evidence type="ECO:0000256" key="11">
    <source>
        <dbReference type="ARBA" id="ARBA00031350"/>
    </source>
</evidence>
<dbReference type="EMBL" id="MFHJ01000023">
    <property type="protein sequence ID" value="OGF73868.1"/>
    <property type="molecule type" value="Genomic_DNA"/>
</dbReference>
<dbReference type="Pfam" id="PF01135">
    <property type="entry name" value="PCMT"/>
    <property type="match status" value="1"/>
</dbReference>
<evidence type="ECO:0000256" key="5">
    <source>
        <dbReference type="ARBA" id="ARBA00022490"/>
    </source>
</evidence>
<reference evidence="12 13" key="1">
    <citation type="journal article" date="2016" name="Nat. Commun.">
        <title>Thousands of microbial genomes shed light on interconnected biogeochemical processes in an aquifer system.</title>
        <authorList>
            <person name="Anantharaman K."/>
            <person name="Brown C.T."/>
            <person name="Hug L.A."/>
            <person name="Sharon I."/>
            <person name="Castelle C.J."/>
            <person name="Probst A.J."/>
            <person name="Thomas B.C."/>
            <person name="Singh A."/>
            <person name="Wilkins M.J."/>
            <person name="Karaoz U."/>
            <person name="Brodie E.L."/>
            <person name="Williams K.H."/>
            <person name="Hubbard S.S."/>
            <person name="Banfield J.F."/>
        </authorList>
    </citation>
    <scope>NUCLEOTIDE SEQUENCE [LARGE SCALE GENOMIC DNA]</scope>
</reference>
<evidence type="ECO:0000313" key="12">
    <source>
        <dbReference type="EMBL" id="OGF73868.1"/>
    </source>
</evidence>
<dbReference type="GO" id="GO:0032259">
    <property type="term" value="P:methylation"/>
    <property type="evidence" value="ECO:0007669"/>
    <property type="project" value="UniProtKB-KW"/>
</dbReference>
<dbReference type="GO" id="GO:0005737">
    <property type="term" value="C:cytoplasm"/>
    <property type="evidence" value="ECO:0007669"/>
    <property type="project" value="UniProtKB-SubCell"/>
</dbReference>
<dbReference type="CDD" id="cd02440">
    <property type="entry name" value="AdoMet_MTases"/>
    <property type="match status" value="1"/>
</dbReference>
<evidence type="ECO:0000256" key="10">
    <source>
        <dbReference type="ARBA" id="ARBA00031323"/>
    </source>
</evidence>
<dbReference type="STRING" id="1798331.A2W57_01520"/>
<dbReference type="SUPFAM" id="SSF53335">
    <property type="entry name" value="S-adenosyl-L-methionine-dependent methyltransferases"/>
    <property type="match status" value="1"/>
</dbReference>
<dbReference type="PANTHER" id="PTHR11579">
    <property type="entry name" value="PROTEIN-L-ISOASPARTATE O-METHYLTRANSFERASE"/>
    <property type="match status" value="1"/>
</dbReference>
<dbReference type="EC" id="2.1.1.77" evidence="3"/>
<evidence type="ECO:0000256" key="8">
    <source>
        <dbReference type="ARBA" id="ARBA00022691"/>
    </source>
</evidence>
<evidence type="ECO:0000256" key="4">
    <source>
        <dbReference type="ARBA" id="ARBA00013346"/>
    </source>
</evidence>
<dbReference type="Proteomes" id="UP000178276">
    <property type="component" value="Unassembled WGS sequence"/>
</dbReference>
<dbReference type="AlphaFoldDB" id="A0A1F5WDV5"/>
<comment type="subcellular location">
    <subcellularLocation>
        <location evidence="1">Cytoplasm</location>
    </subcellularLocation>
</comment>
<evidence type="ECO:0000256" key="2">
    <source>
        <dbReference type="ARBA" id="ARBA00005369"/>
    </source>
</evidence>
<comment type="similarity">
    <text evidence="2">Belongs to the methyltransferase superfamily. L-isoaspartyl/D-aspartyl protein methyltransferase family.</text>
</comment>
<dbReference type="InterPro" id="IPR029063">
    <property type="entry name" value="SAM-dependent_MTases_sf"/>
</dbReference>
<dbReference type="Gene3D" id="3.40.50.150">
    <property type="entry name" value="Vaccinia Virus protein VP39"/>
    <property type="match status" value="1"/>
</dbReference>
<accession>A0A1F5WDV5</accession>
<keyword evidence="7" id="KW-0808">Transferase</keyword>
<evidence type="ECO:0000256" key="9">
    <source>
        <dbReference type="ARBA" id="ARBA00030757"/>
    </source>
</evidence>
<keyword evidence="8" id="KW-0949">S-adenosyl-L-methionine</keyword>